<gene>
    <name evidence="2" type="ORF">Fot_35705</name>
</gene>
<feature type="compositionally biased region" description="Basic and acidic residues" evidence="1">
    <location>
        <begin position="85"/>
        <end position="99"/>
    </location>
</feature>
<evidence type="ECO:0000313" key="3">
    <source>
        <dbReference type="Proteomes" id="UP001604277"/>
    </source>
</evidence>
<feature type="region of interest" description="Disordered" evidence="1">
    <location>
        <begin position="79"/>
        <end position="106"/>
    </location>
</feature>
<protein>
    <submittedName>
        <fullName evidence="2">Uncharacterized protein</fullName>
    </submittedName>
</protein>
<proteinExistence type="predicted"/>
<evidence type="ECO:0000313" key="2">
    <source>
        <dbReference type="EMBL" id="KAL2501857.1"/>
    </source>
</evidence>
<comment type="caution">
    <text evidence="2">The sequence shown here is derived from an EMBL/GenBank/DDBJ whole genome shotgun (WGS) entry which is preliminary data.</text>
</comment>
<evidence type="ECO:0000256" key="1">
    <source>
        <dbReference type="SAM" id="MobiDB-lite"/>
    </source>
</evidence>
<accession>A0ABD1SMB3</accession>
<dbReference type="AlphaFoldDB" id="A0ABD1SMB3"/>
<organism evidence="2 3">
    <name type="scientific">Forsythia ovata</name>
    <dbReference type="NCBI Taxonomy" id="205694"/>
    <lineage>
        <taxon>Eukaryota</taxon>
        <taxon>Viridiplantae</taxon>
        <taxon>Streptophyta</taxon>
        <taxon>Embryophyta</taxon>
        <taxon>Tracheophyta</taxon>
        <taxon>Spermatophyta</taxon>
        <taxon>Magnoliopsida</taxon>
        <taxon>eudicotyledons</taxon>
        <taxon>Gunneridae</taxon>
        <taxon>Pentapetalae</taxon>
        <taxon>asterids</taxon>
        <taxon>lamiids</taxon>
        <taxon>Lamiales</taxon>
        <taxon>Oleaceae</taxon>
        <taxon>Forsythieae</taxon>
        <taxon>Forsythia</taxon>
    </lineage>
</organism>
<dbReference type="Proteomes" id="UP001604277">
    <property type="component" value="Unassembled WGS sequence"/>
</dbReference>
<name>A0ABD1SMB3_9LAMI</name>
<reference evidence="3" key="1">
    <citation type="submission" date="2024-07" db="EMBL/GenBank/DDBJ databases">
        <title>Two chromosome-level genome assemblies of Korean endemic species Abeliophyllum distichum and Forsythia ovata (Oleaceae).</title>
        <authorList>
            <person name="Jang H."/>
        </authorList>
    </citation>
    <scope>NUCLEOTIDE SEQUENCE [LARGE SCALE GENOMIC DNA]</scope>
</reference>
<dbReference type="EMBL" id="JBFOLJ010000010">
    <property type="protein sequence ID" value="KAL2501857.1"/>
    <property type="molecule type" value="Genomic_DNA"/>
</dbReference>
<keyword evidence="3" id="KW-1185">Reference proteome</keyword>
<sequence length="106" mass="12386">MLAYQLNKRSLQKQNQKCLKIWKKKWNRYKIVGIFCTKQSKKNWNKNQSLFSTQKSHPLDVAGVRDLLCNFDSHQEPSINLNKHPMKDVKTLKGTRKESLPTTAAD</sequence>